<organism evidence="1 2">
    <name type="scientific">Natronomonas moolapensis (strain DSM 18674 / CECT 7526 / JCM 14361 / 8.8.11)</name>
    <dbReference type="NCBI Taxonomy" id="268739"/>
    <lineage>
        <taxon>Archaea</taxon>
        <taxon>Methanobacteriati</taxon>
        <taxon>Methanobacteriota</taxon>
        <taxon>Stenosarchaea group</taxon>
        <taxon>Halobacteria</taxon>
        <taxon>Halobacteriales</taxon>
        <taxon>Natronomonadaceae</taxon>
        <taxon>Natronomonas</taxon>
    </lineage>
</organism>
<keyword evidence="2" id="KW-1185">Reference proteome</keyword>
<dbReference type="Proteomes" id="UP000011867">
    <property type="component" value="Chromosome"/>
</dbReference>
<dbReference type="eggNOG" id="arCOG06248">
    <property type="taxonomic scope" value="Archaea"/>
</dbReference>
<dbReference type="KEGG" id="nmo:Nmlp_2312"/>
<dbReference type="OrthoDB" id="297731at2157"/>
<evidence type="ECO:0000313" key="2">
    <source>
        <dbReference type="Proteomes" id="UP000011867"/>
    </source>
</evidence>
<evidence type="ECO:0000313" key="1">
    <source>
        <dbReference type="EMBL" id="CCQ36480.1"/>
    </source>
</evidence>
<dbReference type="AlphaFoldDB" id="M1XQN1"/>
<dbReference type="RefSeq" id="WP_015409279.1">
    <property type="nucleotide sequence ID" value="NC_020388.1"/>
</dbReference>
<accession>M1XQN1</accession>
<name>M1XQN1_NATM8</name>
<dbReference type="GeneID" id="14651221"/>
<dbReference type="InterPro" id="IPR058893">
    <property type="entry name" value="RHH-containing"/>
</dbReference>
<sequence>MGLDDLAGDVETAYAELGGELAVELDAETRNELAMLESAYDPDDADELLRRAVHVLFQDAVETGNLDFHLRSGYDVTYDEYLSGMTYDEMAGGAGAGAGAGSGDVFGGDDNARRYQF</sequence>
<reference evidence="1 2" key="1">
    <citation type="journal article" date="2013" name="Genome Announc.">
        <title>Genome of the haloarchaeon Natronomonas moolapensis, a neutrophilic member of a previously haloalkaliphilic genus.</title>
        <authorList>
            <person name="Dyall-Smith M.L."/>
            <person name="Pfeiffer F."/>
            <person name="Oberwinkler T."/>
            <person name="Klee K."/>
            <person name="Rampp M."/>
            <person name="Palm P."/>
            <person name="Gross K."/>
            <person name="Schuster S.C."/>
            <person name="Oesterhelt D."/>
        </authorList>
    </citation>
    <scope>NUCLEOTIDE SEQUENCE [LARGE SCALE GENOMIC DNA]</scope>
    <source>
        <strain evidence="2">DSM 18674 / JCM 14361 / 8.8.11</strain>
    </source>
</reference>
<proteinExistence type="predicted"/>
<dbReference type="EMBL" id="HF582854">
    <property type="protein sequence ID" value="CCQ36480.1"/>
    <property type="molecule type" value="Genomic_DNA"/>
</dbReference>
<protein>
    <submittedName>
        <fullName evidence="1">Uncharacterized protein</fullName>
    </submittedName>
</protein>
<dbReference type="STRING" id="268739.Nmlp_2312"/>
<gene>
    <name evidence="1" type="ordered locus">Nmlp_2312</name>
</gene>
<dbReference type="Pfam" id="PF26048">
    <property type="entry name" value="RHH_11"/>
    <property type="match status" value="1"/>
</dbReference>
<dbReference type="HOGENOM" id="CLU_2243758_0_0_2"/>